<evidence type="ECO:0000313" key="2">
    <source>
        <dbReference type="Proteomes" id="UP000093501"/>
    </source>
</evidence>
<gene>
    <name evidence="1" type="ORF">BCR15_12930</name>
</gene>
<proteinExistence type="predicted"/>
<name>A0A1C0AR43_9ACTN</name>
<accession>A0A1C0AR43</accession>
<dbReference type="EMBL" id="MBQD01000005">
    <property type="protein sequence ID" value="OCL36839.1"/>
    <property type="molecule type" value="Genomic_DNA"/>
</dbReference>
<dbReference type="Proteomes" id="UP000093501">
    <property type="component" value="Unassembled WGS sequence"/>
</dbReference>
<evidence type="ECO:0000313" key="1">
    <source>
        <dbReference type="EMBL" id="OCL36839.1"/>
    </source>
</evidence>
<sequence>MVHDFERLMGKQIEWTHRYHGYARLGRTPERLALLGPAVREYRRTHQVPEWCGVDLLRGWAFYLTRADRHSGGYGLMEGGTDIDEWRAVLDRIASHDDATEADRPPME</sequence>
<keyword evidence="2" id="KW-1185">Reference proteome</keyword>
<comment type="caution">
    <text evidence="1">The sequence shown here is derived from an EMBL/GenBank/DDBJ whole genome shotgun (WGS) entry which is preliminary data.</text>
</comment>
<protein>
    <submittedName>
        <fullName evidence="1">Uncharacterized protein</fullName>
    </submittedName>
</protein>
<dbReference type="AlphaFoldDB" id="A0A1C0AR43"/>
<reference evidence="2" key="1">
    <citation type="submission" date="2016-07" db="EMBL/GenBank/DDBJ databases">
        <authorList>
            <person name="Florea S."/>
            <person name="Webb J.S."/>
            <person name="Jaromczyk J."/>
            <person name="Schardl C.L."/>
        </authorList>
    </citation>
    <scope>NUCLEOTIDE SEQUENCE [LARGE SCALE GENOMIC DNA]</scope>
    <source>
        <strain evidence="2">IPBSL-7</strain>
    </source>
</reference>
<organism evidence="1 2">
    <name type="scientific">Tessaracoccus lapidicaptus</name>
    <dbReference type="NCBI Taxonomy" id="1427523"/>
    <lineage>
        <taxon>Bacteria</taxon>
        <taxon>Bacillati</taxon>
        <taxon>Actinomycetota</taxon>
        <taxon>Actinomycetes</taxon>
        <taxon>Propionibacteriales</taxon>
        <taxon>Propionibacteriaceae</taxon>
        <taxon>Tessaracoccus</taxon>
    </lineage>
</organism>